<proteinExistence type="predicted"/>
<keyword evidence="2" id="KW-0949">S-adenosyl-L-methionine</keyword>
<accession>A0AAV7AIX5</accession>
<dbReference type="Gene3D" id="3.40.50.150">
    <property type="entry name" value="Vaccinia Virus protein VP39"/>
    <property type="match status" value="1"/>
</dbReference>
<dbReference type="GO" id="GO:0032259">
    <property type="term" value="P:methylation"/>
    <property type="evidence" value="ECO:0007669"/>
    <property type="project" value="UniProtKB-KW"/>
</dbReference>
<dbReference type="GO" id="GO:0008168">
    <property type="term" value="F:methyltransferase activity"/>
    <property type="evidence" value="ECO:0007669"/>
    <property type="project" value="UniProtKB-KW"/>
</dbReference>
<name>A0AAV7AIX5_ENGPU</name>
<dbReference type="GO" id="GO:0032991">
    <property type="term" value="C:protein-containing complex"/>
    <property type="evidence" value="ECO:0007669"/>
    <property type="project" value="TreeGrafter"/>
</dbReference>
<organism evidence="3 4">
    <name type="scientific">Engystomops pustulosus</name>
    <name type="common">Tungara frog</name>
    <name type="synonym">Physalaemus pustulosus</name>
    <dbReference type="NCBI Taxonomy" id="76066"/>
    <lineage>
        <taxon>Eukaryota</taxon>
        <taxon>Metazoa</taxon>
        <taxon>Chordata</taxon>
        <taxon>Craniata</taxon>
        <taxon>Vertebrata</taxon>
        <taxon>Euteleostomi</taxon>
        <taxon>Amphibia</taxon>
        <taxon>Batrachia</taxon>
        <taxon>Anura</taxon>
        <taxon>Neobatrachia</taxon>
        <taxon>Hyloidea</taxon>
        <taxon>Leptodactylidae</taxon>
        <taxon>Leiuperinae</taxon>
        <taxon>Engystomops</taxon>
    </lineage>
</organism>
<dbReference type="EMBL" id="WNYA01000007">
    <property type="protein sequence ID" value="KAG8561496.1"/>
    <property type="molecule type" value="Genomic_DNA"/>
</dbReference>
<keyword evidence="1" id="KW-0808">Transferase</keyword>
<dbReference type="InterPro" id="IPR029063">
    <property type="entry name" value="SAM-dependent_MTases_sf"/>
</dbReference>
<dbReference type="PANTHER" id="PTHR14614:SF44">
    <property type="entry name" value="PROTEIN N-LYSINE METHYLTRANSFERASE METTL21D"/>
    <property type="match status" value="1"/>
</dbReference>
<keyword evidence="4" id="KW-1185">Reference proteome</keyword>
<comment type="caution">
    <text evidence="3">The sequence shown here is derived from an EMBL/GenBank/DDBJ whole genome shotgun (WGS) entry which is preliminary data.</text>
</comment>
<dbReference type="PANTHER" id="PTHR14614">
    <property type="entry name" value="HEPATOCELLULAR CARCINOMA-ASSOCIATED ANTIGEN"/>
    <property type="match status" value="1"/>
</dbReference>
<dbReference type="InterPro" id="IPR019410">
    <property type="entry name" value="Methyltransf_16"/>
</dbReference>
<dbReference type="Proteomes" id="UP000824782">
    <property type="component" value="Unassembled WGS sequence"/>
</dbReference>
<evidence type="ECO:0000256" key="2">
    <source>
        <dbReference type="ARBA" id="ARBA00022691"/>
    </source>
</evidence>
<sequence>MTEESGVFIREVERRDRTVLEIRQLSSGDVGCVVWDAAIVLSKFLERQECAEPGLFKGRHVVELGSGTGIVGIMASTLGASVTVTDLEDLQHLMKANITSNSALISGSCQAKVLKWFVFR</sequence>
<dbReference type="SUPFAM" id="SSF53335">
    <property type="entry name" value="S-adenosyl-L-methionine-dependent methyltransferases"/>
    <property type="match status" value="1"/>
</dbReference>
<keyword evidence="1" id="KW-0489">Methyltransferase</keyword>
<dbReference type="Pfam" id="PF10294">
    <property type="entry name" value="Methyltransf_16"/>
    <property type="match status" value="1"/>
</dbReference>
<protein>
    <submittedName>
        <fullName evidence="3">Uncharacterized protein</fullName>
    </submittedName>
</protein>
<reference evidence="3" key="1">
    <citation type="thesis" date="2020" institute="ProQuest LLC" country="789 East Eisenhower Parkway, Ann Arbor, MI, USA">
        <title>Comparative Genomics and Chromosome Evolution.</title>
        <authorList>
            <person name="Mudd A.B."/>
        </authorList>
    </citation>
    <scope>NUCLEOTIDE SEQUENCE</scope>
    <source>
        <strain evidence="3">237g6f4</strain>
        <tissue evidence="3">Blood</tissue>
    </source>
</reference>
<evidence type="ECO:0000313" key="4">
    <source>
        <dbReference type="Proteomes" id="UP000824782"/>
    </source>
</evidence>
<gene>
    <name evidence="3" type="ORF">GDO81_015368</name>
</gene>
<evidence type="ECO:0000256" key="1">
    <source>
        <dbReference type="ARBA" id="ARBA00022603"/>
    </source>
</evidence>
<dbReference type="GO" id="GO:0005829">
    <property type="term" value="C:cytosol"/>
    <property type="evidence" value="ECO:0007669"/>
    <property type="project" value="TreeGrafter"/>
</dbReference>
<dbReference type="AlphaFoldDB" id="A0AAV7AIX5"/>
<evidence type="ECO:0000313" key="3">
    <source>
        <dbReference type="EMBL" id="KAG8561496.1"/>
    </source>
</evidence>